<dbReference type="OrthoDB" id="9802901at2"/>
<accession>A0A317TXN5</accession>
<dbReference type="Pfam" id="PF01844">
    <property type="entry name" value="HNH"/>
    <property type="match status" value="1"/>
</dbReference>
<dbReference type="EMBL" id="RZGX01000006">
    <property type="protein sequence ID" value="RUR24132.1"/>
    <property type="molecule type" value="Genomic_DNA"/>
</dbReference>
<sequence>MANYKTYKPELRKNFNYSCGYCQTREPEIGGSKNSFQIDHYKPKSKFPDLINNYENLIYACRACNGYKSDYWPSSIWDNLLKKIILNPRVEDFEKHIDKSNFAWYGITFRGKWNISTLRLASETQISIRKDRARIEKLISKFEKQTLIFQTKIHVEQNNGDLGKVKELKTELKEHMKDIEMLRGKIQGPKD</sequence>
<protein>
    <submittedName>
        <fullName evidence="2">NinG family protein</fullName>
    </submittedName>
</protein>
<evidence type="ECO:0000259" key="1">
    <source>
        <dbReference type="Pfam" id="PF01844"/>
    </source>
</evidence>
<gene>
    <name evidence="2" type="ORF">DGG96_17440</name>
    <name evidence="3" type="ORF">ELY20_06110</name>
</gene>
<dbReference type="GO" id="GO:0008270">
    <property type="term" value="F:zinc ion binding"/>
    <property type="evidence" value="ECO:0007669"/>
    <property type="project" value="InterPro"/>
</dbReference>
<reference evidence="3 5" key="2">
    <citation type="submission" date="2018-12" db="EMBL/GenBank/DDBJ databases">
        <title>Legionella sp,whole genome shotgun sequence.</title>
        <authorList>
            <person name="Wu H."/>
        </authorList>
    </citation>
    <scope>NUCLEOTIDE SEQUENCE [LARGE SCALE GENOMIC DNA]</scope>
    <source>
        <strain evidence="5">km489</strain>
        <strain evidence="3">Km489</strain>
    </source>
</reference>
<name>A0A317TXN5_9GAMM</name>
<comment type="caution">
    <text evidence="2">The sequence shown here is derived from an EMBL/GenBank/DDBJ whole genome shotgun (WGS) entry which is preliminary data.</text>
</comment>
<proteinExistence type="predicted"/>
<feature type="domain" description="HNH" evidence="1">
    <location>
        <begin position="19"/>
        <end position="69"/>
    </location>
</feature>
<dbReference type="GO" id="GO:0003676">
    <property type="term" value="F:nucleic acid binding"/>
    <property type="evidence" value="ECO:0007669"/>
    <property type="project" value="InterPro"/>
</dbReference>
<dbReference type="InterPro" id="IPR003615">
    <property type="entry name" value="HNH_nuc"/>
</dbReference>
<evidence type="ECO:0000313" key="3">
    <source>
        <dbReference type="EMBL" id="RUR24132.1"/>
    </source>
</evidence>
<dbReference type="RefSeq" id="WP_110143822.1">
    <property type="nucleotide sequence ID" value="NZ_QHJG01000037.1"/>
</dbReference>
<dbReference type="EMBL" id="QHJG01000037">
    <property type="protein sequence ID" value="PWY54324.1"/>
    <property type="molecule type" value="Genomic_DNA"/>
</dbReference>
<dbReference type="Gene3D" id="1.10.30.50">
    <property type="match status" value="1"/>
</dbReference>
<dbReference type="GO" id="GO:0004519">
    <property type="term" value="F:endonuclease activity"/>
    <property type="evidence" value="ECO:0007669"/>
    <property type="project" value="InterPro"/>
</dbReference>
<dbReference type="AlphaFoldDB" id="A0A317TXN5"/>
<dbReference type="Proteomes" id="UP000287374">
    <property type="component" value="Unassembled WGS sequence"/>
</dbReference>
<evidence type="ECO:0000313" key="5">
    <source>
        <dbReference type="Proteomes" id="UP000287374"/>
    </source>
</evidence>
<evidence type="ECO:0000313" key="4">
    <source>
        <dbReference type="Proteomes" id="UP000247152"/>
    </source>
</evidence>
<keyword evidence="5" id="KW-1185">Reference proteome</keyword>
<organism evidence="2 4">
    <name type="scientific">Legionella qingyii</name>
    <dbReference type="NCBI Taxonomy" id="2184757"/>
    <lineage>
        <taxon>Bacteria</taxon>
        <taxon>Pseudomonadati</taxon>
        <taxon>Pseudomonadota</taxon>
        <taxon>Gammaproteobacteria</taxon>
        <taxon>Legionellales</taxon>
        <taxon>Legionellaceae</taxon>
        <taxon>Legionella</taxon>
    </lineage>
</organism>
<dbReference type="Proteomes" id="UP000247152">
    <property type="component" value="Unassembled WGS sequence"/>
</dbReference>
<dbReference type="CDD" id="cd00085">
    <property type="entry name" value="HNHc"/>
    <property type="match status" value="1"/>
</dbReference>
<dbReference type="InterPro" id="IPR002711">
    <property type="entry name" value="HNH"/>
</dbReference>
<reference evidence="2 4" key="1">
    <citation type="submission" date="2018-05" db="EMBL/GenBank/DDBJ databases">
        <title>Legionella qingyii sp.nov., whole genome shotgun sequence.</title>
        <authorList>
            <person name="Wu H."/>
            <person name="Zhu Q."/>
            <person name="Hu C."/>
        </authorList>
    </citation>
    <scope>NUCLEOTIDE SEQUENCE [LARGE SCALE GENOMIC DNA]</scope>
    <source>
        <strain evidence="2 4">HEB18</strain>
    </source>
</reference>
<evidence type="ECO:0000313" key="2">
    <source>
        <dbReference type="EMBL" id="PWY54324.1"/>
    </source>
</evidence>